<keyword evidence="5" id="KW-0418">Kinase</keyword>
<feature type="binding site" evidence="11 13">
    <location>
        <position position="33"/>
    </location>
    <ligand>
        <name>ATP</name>
        <dbReference type="ChEBI" id="CHEBI:30616"/>
    </ligand>
</feature>
<dbReference type="Proteomes" id="UP000094527">
    <property type="component" value="Unassembled WGS sequence"/>
</dbReference>
<dbReference type="GO" id="GO:0004714">
    <property type="term" value="F:transmembrane receptor protein tyrosine kinase activity"/>
    <property type="evidence" value="ECO:0007669"/>
    <property type="project" value="UniProtKB-EC"/>
</dbReference>
<dbReference type="AlphaFoldDB" id="A0A1D2MH72"/>
<dbReference type="GO" id="GO:0012505">
    <property type="term" value="C:endomembrane system"/>
    <property type="evidence" value="ECO:0007669"/>
    <property type="project" value="UniProtKB-SubCell"/>
</dbReference>
<accession>A0A1D2MH72</accession>
<sequence>MNNNKQLIGSGEFGNVYKGTLVKQGFSMSVAVKTTKPYSNAQHLRAMLQEVKTMMYVGQHPQIVTLIGCCTLNIREGYLFIVMEHCEKGSLETYLKANQGNFINHARKGKLEPVAPQCVLQPGNTASYIEIVSNSSLVTFNKSGTFDINQLITWSIEIAEGMEYLTSKKVIHGDLSARNILLNSNNGAKISDFGLSRKMYRCSYKTNGEEPLPWRWLALETLRNLEFSIESDIWSYGILLWEIFMLGEQPYPGVPSLTTTFIVNMEQGVRLTIPAFATSEWCVNY</sequence>
<name>A0A1D2MH72_ORCCI</name>
<keyword evidence="3" id="KW-0808">Transferase</keyword>
<dbReference type="GO" id="GO:0043235">
    <property type="term" value="C:receptor complex"/>
    <property type="evidence" value="ECO:0007669"/>
    <property type="project" value="TreeGrafter"/>
</dbReference>
<keyword evidence="12" id="KW-0479">Metal-binding</keyword>
<dbReference type="GO" id="GO:0046872">
    <property type="term" value="F:metal ion binding"/>
    <property type="evidence" value="ECO:0007669"/>
    <property type="project" value="UniProtKB-KW"/>
</dbReference>
<organism evidence="15 16">
    <name type="scientific">Orchesella cincta</name>
    <name type="common">Springtail</name>
    <name type="synonym">Podura cincta</name>
    <dbReference type="NCBI Taxonomy" id="48709"/>
    <lineage>
        <taxon>Eukaryota</taxon>
        <taxon>Metazoa</taxon>
        <taxon>Ecdysozoa</taxon>
        <taxon>Arthropoda</taxon>
        <taxon>Hexapoda</taxon>
        <taxon>Collembola</taxon>
        <taxon>Entomobryomorpha</taxon>
        <taxon>Entomobryoidea</taxon>
        <taxon>Orchesellidae</taxon>
        <taxon>Orchesellinae</taxon>
        <taxon>Orchesella</taxon>
    </lineage>
</organism>
<evidence type="ECO:0000256" key="13">
    <source>
        <dbReference type="PROSITE-ProRule" id="PRU10141"/>
    </source>
</evidence>
<protein>
    <submittedName>
        <fullName evidence="15">Vascular endothelial growth factor receptor 2</fullName>
    </submittedName>
</protein>
<keyword evidence="15" id="KW-0675">Receptor</keyword>
<comment type="catalytic activity">
    <reaction evidence="9">
        <text>L-tyrosyl-[protein] + ATP = O-phospho-L-tyrosyl-[protein] + ADP + H(+)</text>
        <dbReference type="Rhea" id="RHEA:10596"/>
        <dbReference type="Rhea" id="RHEA-COMP:10136"/>
        <dbReference type="Rhea" id="RHEA-COMP:20101"/>
        <dbReference type="ChEBI" id="CHEBI:15378"/>
        <dbReference type="ChEBI" id="CHEBI:30616"/>
        <dbReference type="ChEBI" id="CHEBI:46858"/>
        <dbReference type="ChEBI" id="CHEBI:61978"/>
        <dbReference type="ChEBI" id="CHEBI:456216"/>
        <dbReference type="EC" id="2.7.10.1"/>
    </reaction>
</comment>
<evidence type="ECO:0000256" key="12">
    <source>
        <dbReference type="PIRSR" id="PIRSR000615-3"/>
    </source>
</evidence>
<evidence type="ECO:0000256" key="1">
    <source>
        <dbReference type="ARBA" id="ARBA00004167"/>
    </source>
</evidence>
<keyword evidence="12" id="KW-0460">Magnesium</keyword>
<dbReference type="PROSITE" id="PS50011">
    <property type="entry name" value="PROTEIN_KINASE_DOM"/>
    <property type="match status" value="1"/>
</dbReference>
<evidence type="ECO:0000313" key="16">
    <source>
        <dbReference type="Proteomes" id="UP000094527"/>
    </source>
</evidence>
<dbReference type="GO" id="GO:0050793">
    <property type="term" value="P:regulation of developmental process"/>
    <property type="evidence" value="ECO:0007669"/>
    <property type="project" value="UniProtKB-ARBA"/>
</dbReference>
<comment type="subcellular location">
    <subcellularLocation>
        <location evidence="2">Endomembrane system</location>
    </subcellularLocation>
    <subcellularLocation>
        <location evidence="1">Membrane</location>
        <topology evidence="1">Single-pass membrane protein</topology>
    </subcellularLocation>
</comment>
<evidence type="ECO:0000256" key="5">
    <source>
        <dbReference type="ARBA" id="ARBA00022777"/>
    </source>
</evidence>
<reference evidence="15 16" key="1">
    <citation type="journal article" date="2016" name="Genome Biol. Evol.">
        <title>Gene Family Evolution Reflects Adaptation to Soil Environmental Stressors in the Genome of the Collembolan Orchesella cincta.</title>
        <authorList>
            <person name="Faddeeva-Vakhrusheva A."/>
            <person name="Derks M.F."/>
            <person name="Anvar S.Y."/>
            <person name="Agamennone V."/>
            <person name="Suring W."/>
            <person name="Smit S."/>
            <person name="van Straalen N.M."/>
            <person name="Roelofs D."/>
        </authorList>
    </citation>
    <scope>NUCLEOTIDE SEQUENCE [LARGE SCALE GENOMIC DNA]</scope>
    <source>
        <tissue evidence="15">Mixed pool</tissue>
    </source>
</reference>
<evidence type="ECO:0000256" key="7">
    <source>
        <dbReference type="ARBA" id="ARBA00023136"/>
    </source>
</evidence>
<dbReference type="PROSITE" id="PS00107">
    <property type="entry name" value="PROTEIN_KINASE_ATP"/>
    <property type="match status" value="1"/>
</dbReference>
<dbReference type="GO" id="GO:0051130">
    <property type="term" value="P:positive regulation of cellular component organization"/>
    <property type="evidence" value="ECO:0007669"/>
    <property type="project" value="UniProtKB-ARBA"/>
</dbReference>
<dbReference type="PANTHER" id="PTHR24416">
    <property type="entry name" value="TYROSINE-PROTEIN KINASE RECEPTOR"/>
    <property type="match status" value="1"/>
</dbReference>
<keyword evidence="4 11" id="KW-0547">Nucleotide-binding</keyword>
<feature type="domain" description="Protein kinase" evidence="14">
    <location>
        <begin position="2"/>
        <end position="285"/>
    </location>
</feature>
<dbReference type="GO" id="GO:0030182">
    <property type="term" value="P:neuron differentiation"/>
    <property type="evidence" value="ECO:0007669"/>
    <property type="project" value="UniProtKB-ARBA"/>
</dbReference>
<evidence type="ECO:0000256" key="11">
    <source>
        <dbReference type="PIRSR" id="PIRSR000615-2"/>
    </source>
</evidence>
<gene>
    <name evidence="15" type="ORF">Ocin01_14324</name>
</gene>
<keyword evidence="16" id="KW-1185">Reference proteome</keyword>
<dbReference type="PROSITE" id="PS00109">
    <property type="entry name" value="PROTEIN_KINASE_TYR"/>
    <property type="match status" value="1"/>
</dbReference>
<evidence type="ECO:0000256" key="2">
    <source>
        <dbReference type="ARBA" id="ARBA00004308"/>
    </source>
</evidence>
<dbReference type="InterPro" id="IPR050122">
    <property type="entry name" value="RTK"/>
</dbReference>
<dbReference type="PRINTS" id="PR00109">
    <property type="entry name" value="TYRKINASE"/>
</dbReference>
<dbReference type="Gene3D" id="1.10.510.10">
    <property type="entry name" value="Transferase(Phosphotransferase) domain 1"/>
    <property type="match status" value="1"/>
</dbReference>
<evidence type="ECO:0000313" key="15">
    <source>
        <dbReference type="EMBL" id="ODM92358.1"/>
    </source>
</evidence>
<feature type="binding site" evidence="11">
    <location>
        <position position="178"/>
    </location>
    <ligand>
        <name>ATP</name>
        <dbReference type="ChEBI" id="CHEBI:30616"/>
    </ligand>
</feature>
<dbReference type="OMA" id="FATSEWC"/>
<evidence type="ECO:0000256" key="8">
    <source>
        <dbReference type="ARBA" id="ARBA00023137"/>
    </source>
</evidence>
<dbReference type="EMBL" id="LJIJ01001253">
    <property type="protein sequence ID" value="ODM92358.1"/>
    <property type="molecule type" value="Genomic_DNA"/>
</dbReference>
<dbReference type="SUPFAM" id="SSF56112">
    <property type="entry name" value="Protein kinase-like (PK-like)"/>
    <property type="match status" value="1"/>
</dbReference>
<dbReference type="GO" id="GO:0005886">
    <property type="term" value="C:plasma membrane"/>
    <property type="evidence" value="ECO:0007669"/>
    <property type="project" value="TreeGrafter"/>
</dbReference>
<dbReference type="Pfam" id="PF07714">
    <property type="entry name" value="PK_Tyr_Ser-Thr"/>
    <property type="match status" value="1"/>
</dbReference>
<dbReference type="CDD" id="cd00192">
    <property type="entry name" value="PTKc"/>
    <property type="match status" value="1"/>
</dbReference>
<dbReference type="InterPro" id="IPR000719">
    <property type="entry name" value="Prot_kinase_dom"/>
</dbReference>
<evidence type="ECO:0000256" key="10">
    <source>
        <dbReference type="PIRSR" id="PIRSR000615-1"/>
    </source>
</evidence>
<evidence type="ECO:0000256" key="9">
    <source>
        <dbReference type="ARBA" id="ARBA00051243"/>
    </source>
</evidence>
<proteinExistence type="predicted"/>
<dbReference type="PANTHER" id="PTHR24416:SF600">
    <property type="entry name" value="PDGF- AND VEGF-RECEPTOR RELATED, ISOFORM J"/>
    <property type="match status" value="1"/>
</dbReference>
<dbReference type="STRING" id="48709.A0A1D2MH72"/>
<dbReference type="PIRSF" id="PIRSF000615">
    <property type="entry name" value="TyrPK_CSF1-R"/>
    <property type="match status" value="1"/>
</dbReference>
<keyword evidence="8" id="KW-0829">Tyrosine-protein kinase</keyword>
<keyword evidence="6 11" id="KW-0067">ATP-binding</keyword>
<dbReference type="InterPro" id="IPR017441">
    <property type="entry name" value="Protein_kinase_ATP_BS"/>
</dbReference>
<evidence type="ECO:0000256" key="6">
    <source>
        <dbReference type="ARBA" id="ARBA00022840"/>
    </source>
</evidence>
<feature type="active site" description="Proton acceptor" evidence="10">
    <location>
        <position position="174"/>
    </location>
</feature>
<feature type="binding site" evidence="12">
    <location>
        <position position="179"/>
    </location>
    <ligand>
        <name>Mg(2+)</name>
        <dbReference type="ChEBI" id="CHEBI:18420"/>
    </ligand>
</feature>
<dbReference type="GO" id="GO:0005524">
    <property type="term" value="F:ATP binding"/>
    <property type="evidence" value="ECO:0007669"/>
    <property type="project" value="UniProtKB-UniRule"/>
</dbReference>
<feature type="binding site" evidence="12">
    <location>
        <position position="192"/>
    </location>
    <ligand>
        <name>Mg(2+)</name>
        <dbReference type="ChEBI" id="CHEBI:18420"/>
    </ligand>
</feature>
<dbReference type="GO" id="GO:0007169">
    <property type="term" value="P:cell surface receptor protein tyrosine kinase signaling pathway"/>
    <property type="evidence" value="ECO:0007669"/>
    <property type="project" value="TreeGrafter"/>
</dbReference>
<evidence type="ECO:0000256" key="4">
    <source>
        <dbReference type="ARBA" id="ARBA00022741"/>
    </source>
</evidence>
<dbReference type="InterPro" id="IPR011009">
    <property type="entry name" value="Kinase-like_dom_sf"/>
</dbReference>
<feature type="binding site" evidence="11">
    <location>
        <begin position="9"/>
        <end position="16"/>
    </location>
    <ligand>
        <name>ATP</name>
        <dbReference type="ChEBI" id="CHEBI:30616"/>
    </ligand>
</feature>
<evidence type="ECO:0000256" key="3">
    <source>
        <dbReference type="ARBA" id="ARBA00022679"/>
    </source>
</evidence>
<dbReference type="InterPro" id="IPR001245">
    <property type="entry name" value="Ser-Thr/Tyr_kinase_cat_dom"/>
</dbReference>
<dbReference type="FunFam" id="1.10.510.10:FF:001512">
    <property type="entry name" value="Receptor tyrosine-protein kinase erbB-2"/>
    <property type="match status" value="1"/>
</dbReference>
<dbReference type="InterPro" id="IPR008266">
    <property type="entry name" value="Tyr_kinase_AS"/>
</dbReference>
<keyword evidence="7" id="KW-0472">Membrane</keyword>
<comment type="caution">
    <text evidence="15">The sequence shown here is derived from an EMBL/GenBank/DDBJ whole genome shotgun (WGS) entry which is preliminary data.</text>
</comment>
<dbReference type="GO" id="GO:0048468">
    <property type="term" value="P:cell development"/>
    <property type="evidence" value="ECO:0007669"/>
    <property type="project" value="UniProtKB-ARBA"/>
</dbReference>
<evidence type="ECO:0000259" key="14">
    <source>
        <dbReference type="PROSITE" id="PS50011"/>
    </source>
</evidence>
<dbReference type="Gene3D" id="3.30.200.20">
    <property type="entry name" value="Phosphorylase Kinase, domain 1"/>
    <property type="match status" value="1"/>
</dbReference>
<dbReference type="OrthoDB" id="7789554at2759"/>